<reference evidence="3" key="1">
    <citation type="submission" date="2018-05" db="EMBL/GenBank/DDBJ databases">
        <authorList>
            <person name="Deangelis K."/>
            <person name="Huntemann M."/>
            <person name="Clum A."/>
            <person name="Pillay M."/>
            <person name="Palaniappan K."/>
            <person name="Varghese N."/>
            <person name="Mikhailova N."/>
            <person name="Stamatis D."/>
            <person name="Reddy T."/>
            <person name="Daum C."/>
            <person name="Shapiro N."/>
            <person name="Ivanova N."/>
            <person name="Kyrpides N."/>
            <person name="Woyke T."/>
        </authorList>
    </citation>
    <scope>NUCLEOTIDE SEQUENCE [LARGE SCALE GENOMIC DNA]</scope>
    <source>
        <strain evidence="3">GAS496</strain>
    </source>
</reference>
<feature type="transmembrane region" description="Helical" evidence="1">
    <location>
        <begin position="142"/>
        <end position="162"/>
    </location>
</feature>
<keyword evidence="3" id="KW-1185">Reference proteome</keyword>
<evidence type="ECO:0000313" key="2">
    <source>
        <dbReference type="EMBL" id="PXX06383.1"/>
    </source>
</evidence>
<keyword evidence="1" id="KW-0812">Transmembrane</keyword>
<dbReference type="EMBL" id="QJJU01000014">
    <property type="protein sequence ID" value="PXX06383.1"/>
    <property type="molecule type" value="Genomic_DNA"/>
</dbReference>
<dbReference type="RefSeq" id="WP_110317986.1">
    <property type="nucleotide sequence ID" value="NZ_QJJU01000014.1"/>
</dbReference>
<evidence type="ECO:0000313" key="3">
    <source>
        <dbReference type="Proteomes" id="UP000247781"/>
    </source>
</evidence>
<evidence type="ECO:0000256" key="1">
    <source>
        <dbReference type="SAM" id="Phobius"/>
    </source>
</evidence>
<protein>
    <submittedName>
        <fullName evidence="2">Uncharacterized protein</fullName>
    </submittedName>
</protein>
<name>A0A318HCX9_9MYCO</name>
<organism evidence="2 3">
    <name type="scientific">Mycolicibacterium moriokaense</name>
    <dbReference type="NCBI Taxonomy" id="39691"/>
    <lineage>
        <taxon>Bacteria</taxon>
        <taxon>Bacillati</taxon>
        <taxon>Actinomycetota</taxon>
        <taxon>Actinomycetes</taxon>
        <taxon>Mycobacteriales</taxon>
        <taxon>Mycobacteriaceae</taxon>
        <taxon>Mycolicibacterium</taxon>
    </lineage>
</organism>
<dbReference type="AlphaFoldDB" id="A0A318HCX9"/>
<dbReference type="OrthoDB" id="4697037at2"/>
<feature type="transmembrane region" description="Helical" evidence="1">
    <location>
        <begin position="75"/>
        <end position="95"/>
    </location>
</feature>
<gene>
    <name evidence="2" type="ORF">C8E89_114156</name>
</gene>
<comment type="caution">
    <text evidence="2">The sequence shown here is derived from an EMBL/GenBank/DDBJ whole genome shotgun (WGS) entry which is preliminary data.</text>
</comment>
<sequence length="218" mass="23548">MTAPPTDRFDEMRRAWISAHQGTATIQRRRAEILGRNIRARQRAVATAVPDPHDDTILPPLWLRTVKSPTSQIELLAVTMVACAVPLGWAGGYLLKEVVTHLIPGYLRGFPIAALLWSGAMLELLTALAYNPAPTFGSVALSPWFCLEVAAVPAVAGVYGVAEGWLAVSGSRQWWPLTPPQRPLTASDAAAILGGYDITGPALLDARRLNEPGERSRP</sequence>
<keyword evidence="1" id="KW-1133">Transmembrane helix</keyword>
<reference evidence="2 3" key="2">
    <citation type="submission" date="2018-06" db="EMBL/GenBank/DDBJ databases">
        <title>Sequencing of bacterial isolates from soil warming experiment in Harvard Forest, Massachusetts, USA.</title>
        <authorList>
            <person name="Deangelis K.PhD."/>
        </authorList>
    </citation>
    <scope>NUCLEOTIDE SEQUENCE [LARGE SCALE GENOMIC DNA]</scope>
    <source>
        <strain evidence="2 3">GAS496</strain>
    </source>
</reference>
<dbReference type="Proteomes" id="UP000247781">
    <property type="component" value="Unassembled WGS sequence"/>
</dbReference>
<accession>A0A318HCX9</accession>
<keyword evidence="1" id="KW-0472">Membrane</keyword>
<proteinExistence type="predicted"/>
<feature type="transmembrane region" description="Helical" evidence="1">
    <location>
        <begin position="107"/>
        <end position="130"/>
    </location>
</feature>